<feature type="domain" description="Dienelactone hydrolase" evidence="1">
    <location>
        <begin position="16"/>
        <end position="235"/>
    </location>
</feature>
<dbReference type="Gene3D" id="3.40.50.1820">
    <property type="entry name" value="alpha/beta hydrolase"/>
    <property type="match status" value="1"/>
</dbReference>
<dbReference type="PANTHER" id="PTHR22946:SF0">
    <property type="entry name" value="DIENELACTONE HYDROLASE DOMAIN-CONTAINING PROTEIN"/>
    <property type="match status" value="1"/>
</dbReference>
<protein>
    <submittedName>
        <fullName evidence="2">Dienelactone hydrolase family protein</fullName>
    </submittedName>
</protein>
<evidence type="ECO:0000259" key="1">
    <source>
        <dbReference type="Pfam" id="PF01738"/>
    </source>
</evidence>
<dbReference type="InterPro" id="IPR050261">
    <property type="entry name" value="FrsA_esterase"/>
</dbReference>
<dbReference type="InterPro" id="IPR002925">
    <property type="entry name" value="Dienelactn_hydro"/>
</dbReference>
<dbReference type="SUPFAM" id="SSF53474">
    <property type="entry name" value="alpha/beta-Hydrolases"/>
    <property type="match status" value="1"/>
</dbReference>
<dbReference type="Proteomes" id="UP000664277">
    <property type="component" value="Unassembled WGS sequence"/>
</dbReference>
<dbReference type="Pfam" id="PF01738">
    <property type="entry name" value="DLH"/>
    <property type="match status" value="1"/>
</dbReference>
<evidence type="ECO:0000313" key="2">
    <source>
        <dbReference type="EMBL" id="MBN8658832.1"/>
    </source>
</evidence>
<dbReference type="PANTHER" id="PTHR22946">
    <property type="entry name" value="DIENELACTONE HYDROLASE DOMAIN-CONTAINING PROTEIN-RELATED"/>
    <property type="match status" value="1"/>
</dbReference>
<dbReference type="AlphaFoldDB" id="A0A8J7PJ51"/>
<sequence length="237" mass="25870">MQKQYKDYQDGNLTCEAYVAFQDGAKAKPAVLVSHAWGGQSDFERSKAEKLAEMGYVGIAIDMYGKGRRGTTMEENSKLMTPFMDDRAMLRKRILAALSFAQSLDMVDGNKIGAIGFCFGGLCVLDLARSAAPGVKGVVSFHGLFHAPKLGEQKPITSKVLVLHGYDDPMATPDQMVELAKEMTAAGADWQIHAYGKTVHAFSNPEANMPEMGILYKESADKRSFQAMQNFLAEALA</sequence>
<organism evidence="2 3">
    <name type="scientific">Candidatus Obscuribacter phosphatis</name>
    <dbReference type="NCBI Taxonomy" id="1906157"/>
    <lineage>
        <taxon>Bacteria</taxon>
        <taxon>Bacillati</taxon>
        <taxon>Candidatus Melainabacteria</taxon>
        <taxon>Candidatus Obscuribacterales</taxon>
        <taxon>Candidatus Obscuribacteraceae</taxon>
        <taxon>Candidatus Obscuribacter</taxon>
    </lineage>
</organism>
<evidence type="ECO:0000313" key="3">
    <source>
        <dbReference type="Proteomes" id="UP000664277"/>
    </source>
</evidence>
<dbReference type="EMBL" id="JAFLCK010000001">
    <property type="protein sequence ID" value="MBN8658832.1"/>
    <property type="molecule type" value="Genomic_DNA"/>
</dbReference>
<gene>
    <name evidence="2" type="ORF">J0M35_00600</name>
</gene>
<keyword evidence="2" id="KW-0378">Hydrolase</keyword>
<reference evidence="2" key="1">
    <citation type="submission" date="2021-02" db="EMBL/GenBank/DDBJ databases">
        <title>Genome-Resolved Metagenomics of a Microbial Community Performing Photosynthetic Biological Nutrient Removal.</title>
        <authorList>
            <person name="Mcdaniel E.A."/>
        </authorList>
    </citation>
    <scope>NUCLEOTIDE SEQUENCE</scope>
    <source>
        <strain evidence="2">UWPOB_OBS1</strain>
    </source>
</reference>
<comment type="caution">
    <text evidence="2">The sequence shown here is derived from an EMBL/GenBank/DDBJ whole genome shotgun (WGS) entry which is preliminary data.</text>
</comment>
<name>A0A8J7PJ51_9BACT</name>
<accession>A0A8J7PJ51</accession>
<proteinExistence type="predicted"/>
<dbReference type="GO" id="GO:0016787">
    <property type="term" value="F:hydrolase activity"/>
    <property type="evidence" value="ECO:0007669"/>
    <property type="project" value="UniProtKB-KW"/>
</dbReference>
<dbReference type="InterPro" id="IPR029058">
    <property type="entry name" value="AB_hydrolase_fold"/>
</dbReference>